<dbReference type="AlphaFoldDB" id="A0AAP9R1P5"/>
<geneLocation type="plasmid" evidence="2">
    <name>prhbstw-00938_2</name>
</geneLocation>
<gene>
    <name evidence="1" type="ORF">HV331_25835</name>
</gene>
<name>A0AAP9R1P5_KLEAE</name>
<dbReference type="Proteomes" id="UP000514462">
    <property type="component" value="Plasmid pRHBSTW-00938_2"/>
</dbReference>
<dbReference type="RefSeq" id="WP_182015705.1">
    <property type="nucleotide sequence ID" value="NZ_CP055905.1"/>
</dbReference>
<evidence type="ECO:0000313" key="1">
    <source>
        <dbReference type="EMBL" id="QMR42933.1"/>
    </source>
</evidence>
<organism evidence="1 2">
    <name type="scientific">Klebsiella aerogenes</name>
    <name type="common">Enterobacter aerogenes</name>
    <dbReference type="NCBI Taxonomy" id="548"/>
    <lineage>
        <taxon>Bacteria</taxon>
        <taxon>Pseudomonadati</taxon>
        <taxon>Pseudomonadota</taxon>
        <taxon>Gammaproteobacteria</taxon>
        <taxon>Enterobacterales</taxon>
        <taxon>Enterobacteriaceae</taxon>
        <taxon>Klebsiella/Raoultella group</taxon>
        <taxon>Klebsiella</taxon>
    </lineage>
</organism>
<evidence type="ECO:0000313" key="2">
    <source>
        <dbReference type="Proteomes" id="UP000514462"/>
    </source>
</evidence>
<proteinExistence type="predicted"/>
<protein>
    <submittedName>
        <fullName evidence="1">Uncharacterized protein</fullName>
    </submittedName>
</protein>
<sequence>MKCYLTCLLFLADAILAVLPRKPTLSHLHAQLLSVRCDAVLLRRALMSIRLAAQLNDRREMHAETLQEEVIFWTAFELGYRMNRHGVEHWLLTRCLFRITREGEITLPASWLNGWRCGKNEAYNECMLREAAGDYPEDVDMSEVHGDS</sequence>
<dbReference type="EMBL" id="CP055905">
    <property type="protein sequence ID" value="QMR42933.1"/>
    <property type="molecule type" value="Genomic_DNA"/>
</dbReference>
<keyword evidence="1" id="KW-0614">Plasmid</keyword>
<accession>A0AAP9R1P5</accession>
<reference evidence="2" key="1">
    <citation type="submission" date="2020-06" db="EMBL/GenBank/DDBJ databases">
        <title>REHAB project genomes.</title>
        <authorList>
            <person name="Shaw L.P."/>
        </authorList>
    </citation>
    <scope>NUCLEOTIDE SEQUENCE [LARGE SCALE GENOMIC DNA]</scope>
    <source>
        <strain evidence="2">RHBSTW-00938</strain>
        <plasmid evidence="2">prhbstw-00938_2</plasmid>
    </source>
</reference>